<keyword evidence="3" id="KW-1185">Reference proteome</keyword>
<dbReference type="EC" id="3.4.11.19" evidence="2"/>
<dbReference type="PANTHER" id="PTHR36512">
    <property type="entry name" value="D-AMINOPEPTIDASE"/>
    <property type="match status" value="1"/>
</dbReference>
<accession>A0A927N718</accession>
<dbReference type="GO" id="GO:0004177">
    <property type="term" value="F:aminopeptidase activity"/>
    <property type="evidence" value="ECO:0007669"/>
    <property type="project" value="UniProtKB-KW"/>
</dbReference>
<keyword evidence="2" id="KW-0645">Protease</keyword>
<dbReference type="Gene3D" id="3.60.70.12">
    <property type="entry name" value="L-amino peptidase D-ALA esterase/amidase"/>
    <property type="match status" value="1"/>
</dbReference>
<dbReference type="SUPFAM" id="SSF56266">
    <property type="entry name" value="DmpA/ArgJ-like"/>
    <property type="match status" value="1"/>
</dbReference>
<dbReference type="RefSeq" id="WP_192755269.1">
    <property type="nucleotide sequence ID" value="NZ_BAABJL010000005.1"/>
</dbReference>
<evidence type="ECO:0000256" key="1">
    <source>
        <dbReference type="ARBA" id="ARBA00007068"/>
    </source>
</evidence>
<comment type="similarity">
    <text evidence="1">Belongs to the peptidase S58 family.</text>
</comment>
<evidence type="ECO:0000313" key="2">
    <source>
        <dbReference type="EMBL" id="MBE1612173.1"/>
    </source>
</evidence>
<gene>
    <name evidence="2" type="ORF">HEB94_009021</name>
</gene>
<sequence length="349" mass="35864">MTDQRARARDLGITPGHLTPGPRNAIVDVAGVRVGHTSIVRGKDLRTGVTAIVPDAVDRAGGRLPASLYVGNGYGKLVGATQLVELGALETPILLTGTLSAFRVADALVSYLLDLPGNEELTSVNPVVGETNDGFLSDIRRRPITREHVLDALTSADAHTVAEGCVGAGTGTAALGFKGGIGTSSRVVEVADVGAVTVGVLVQSNFGGTLTVCGVPIPRDAALGFVDAQPPERGNSCMIVVALDAGLDSRQLGRVARRAVFGMGRTGSDFAGGSGDYAIAVSVAEPATVTDHALNPIFSAVLEAVEEAVLNSLFTATTTVGYRGHTRYAVPLDHVVERCRLAGVLPAGR</sequence>
<organism evidence="2 3">
    <name type="scientific">Actinopolymorpha pittospori</name>
    <dbReference type="NCBI Taxonomy" id="648752"/>
    <lineage>
        <taxon>Bacteria</taxon>
        <taxon>Bacillati</taxon>
        <taxon>Actinomycetota</taxon>
        <taxon>Actinomycetes</taxon>
        <taxon>Propionibacteriales</taxon>
        <taxon>Actinopolymorphaceae</taxon>
        <taxon>Actinopolymorpha</taxon>
    </lineage>
</organism>
<protein>
    <submittedName>
        <fullName evidence="2">D-aminopeptidase</fullName>
        <ecNumber evidence="2">3.4.11.19</ecNumber>
    </submittedName>
</protein>
<dbReference type="InterPro" id="IPR005321">
    <property type="entry name" value="Peptidase_S58_DmpA"/>
</dbReference>
<dbReference type="Pfam" id="PF03576">
    <property type="entry name" value="Peptidase_S58"/>
    <property type="match status" value="1"/>
</dbReference>
<comment type="caution">
    <text evidence="2">The sequence shown here is derived from an EMBL/GenBank/DDBJ whole genome shotgun (WGS) entry which is preliminary data.</text>
</comment>
<dbReference type="InterPro" id="IPR016117">
    <property type="entry name" value="ArgJ-like_dom_sf"/>
</dbReference>
<reference evidence="2" key="1">
    <citation type="submission" date="2020-10" db="EMBL/GenBank/DDBJ databases">
        <title>Sequencing the genomes of 1000 actinobacteria strains.</title>
        <authorList>
            <person name="Klenk H.-P."/>
        </authorList>
    </citation>
    <scope>NUCLEOTIDE SEQUENCE</scope>
    <source>
        <strain evidence="2">DSM 45354</strain>
    </source>
</reference>
<dbReference type="AlphaFoldDB" id="A0A927N718"/>
<dbReference type="Proteomes" id="UP000638648">
    <property type="component" value="Unassembled WGS sequence"/>
</dbReference>
<dbReference type="EMBL" id="JADBEM010000001">
    <property type="protein sequence ID" value="MBE1612173.1"/>
    <property type="molecule type" value="Genomic_DNA"/>
</dbReference>
<name>A0A927N718_9ACTN</name>
<keyword evidence="2" id="KW-0031">Aminopeptidase</keyword>
<keyword evidence="2" id="KW-0378">Hydrolase</keyword>
<proteinExistence type="inferred from homology"/>
<evidence type="ECO:0000313" key="3">
    <source>
        <dbReference type="Proteomes" id="UP000638648"/>
    </source>
</evidence>
<dbReference type="PANTHER" id="PTHR36512:SF3">
    <property type="entry name" value="BLR5678 PROTEIN"/>
    <property type="match status" value="1"/>
</dbReference>